<dbReference type="Gene3D" id="2.130.10.10">
    <property type="entry name" value="YVTN repeat-like/Quinoprotein amine dehydrogenase"/>
    <property type="match status" value="1"/>
</dbReference>
<dbReference type="PANTHER" id="PTHR32215">
    <property type="entry name" value="CILIA- AND FLAGELLA-ASSOCIATED PROTEIN 57"/>
    <property type="match status" value="1"/>
</dbReference>
<evidence type="ECO:0000256" key="1">
    <source>
        <dbReference type="SAM" id="MobiDB-lite"/>
    </source>
</evidence>
<dbReference type="EMBL" id="LJSK01000014">
    <property type="protein sequence ID" value="KPI89916.1"/>
    <property type="molecule type" value="Genomic_DNA"/>
</dbReference>
<keyword evidence="3" id="KW-1185">Reference proteome</keyword>
<organism evidence="2 3">
    <name type="scientific">Leptomonas seymouri</name>
    <dbReference type="NCBI Taxonomy" id="5684"/>
    <lineage>
        <taxon>Eukaryota</taxon>
        <taxon>Discoba</taxon>
        <taxon>Euglenozoa</taxon>
        <taxon>Kinetoplastea</taxon>
        <taxon>Metakinetoplastina</taxon>
        <taxon>Trypanosomatida</taxon>
        <taxon>Trypanosomatidae</taxon>
        <taxon>Leishmaniinae</taxon>
        <taxon>Leptomonas</taxon>
    </lineage>
</organism>
<dbReference type="SUPFAM" id="SSF82171">
    <property type="entry name" value="DPP6 N-terminal domain-like"/>
    <property type="match status" value="1"/>
</dbReference>
<dbReference type="PANTHER" id="PTHR32215:SF0">
    <property type="entry name" value="CILIA- AND FLAGELLA-ASSOCIATED PROTEIN 57"/>
    <property type="match status" value="1"/>
</dbReference>
<proteinExistence type="predicted"/>
<evidence type="ECO:0000313" key="2">
    <source>
        <dbReference type="EMBL" id="KPI89916.1"/>
    </source>
</evidence>
<feature type="compositionally biased region" description="Polar residues" evidence="1">
    <location>
        <begin position="394"/>
        <end position="421"/>
    </location>
</feature>
<feature type="compositionally biased region" description="Gly residues" evidence="1">
    <location>
        <begin position="430"/>
        <end position="441"/>
    </location>
</feature>
<dbReference type="AlphaFoldDB" id="A0A0N0P8G3"/>
<gene>
    <name evidence="2" type="ORF">ABL78_0988</name>
</gene>
<dbReference type="InterPro" id="IPR052993">
    <property type="entry name" value="CFA-57"/>
</dbReference>
<reference evidence="2 3" key="1">
    <citation type="journal article" date="2015" name="PLoS Pathog.">
        <title>Leptomonas seymouri: Adaptations to the Dixenous Life Cycle Analyzed by Genome Sequencing, Transcriptome Profiling and Co-infection with Leishmania donovani.</title>
        <authorList>
            <person name="Kraeva N."/>
            <person name="Butenko A."/>
            <person name="Hlavacova J."/>
            <person name="Kostygov A."/>
            <person name="Myskova J."/>
            <person name="Grybchuk D."/>
            <person name="Lestinova T."/>
            <person name="Votypka J."/>
            <person name="Volf P."/>
            <person name="Opperdoes F."/>
            <person name="Flegontov P."/>
            <person name="Lukes J."/>
            <person name="Yurchenko V."/>
        </authorList>
    </citation>
    <scope>NUCLEOTIDE SEQUENCE [LARGE SCALE GENOMIC DNA]</scope>
    <source>
        <strain evidence="2 3">ATCC 30220</strain>
    </source>
</reference>
<feature type="region of interest" description="Disordered" evidence="1">
    <location>
        <begin position="394"/>
        <end position="447"/>
    </location>
</feature>
<sequence>MEAKRVLVKRYVFGTNHDGENCLHWMDDGSLLYPVGKTVVLQQPRSCHQRFLETAYQSTAITAIAMSANKKFVAIAESGEHPQIQIIDTVTRKRRRVLSVSELDSDRFVALSFSSDGRHLVTQGGAPGWNLYYWNWERSQPLGSISVAHVFQSCQQTQSDLPGLAAGGAGMPPSQPPSQQGVGVGGGGAAARLRSSVSRDASMVVSSIGVCPHDPLLVSVAGNGFFRFYRFTEGLLQPQPSAGIPREQYESFSTHCWVTAHNVIAATKNGYLHLIQDGHYITSIKLPSSELQYGERAMMSSDSLLPPVPSTDIVTCIVPTHPPGPPQCPSCSGFVAATNRGNLFVFEEAQAMSVHSNVVTVAPIAEDEDVRDALHYYFVCRLEVPLYEAGELQQPATESHQGAGQQANAESGGSAPRSSIHNRSHDLARGAGGGWAAGGGAARNEAGKGRVGKLFQMRHETQGRREQAITGTAAGGGTGGRAEGKHKMGPLHANRVGGPPGNAEGGPLGGMGANSSQLIHDESSAEADEQRRRRRITAIALDQAEERLAVLTASGKLYGLNFQQNWEKREEMFSTAAIEGGGRYDSLNARTALRPDSGGQRSGAGAHANLLPAAVAVTVTAAAACLPLRAALPLLTQWAYQWNELQRAQAVADHLRQRSQRAGVEHAVRAAPDVPVFLVRARFGGYPPGWLGGCRVLPRQGTRAECAQQRATRAPQHQLAHRD</sequence>
<evidence type="ECO:0000313" key="3">
    <source>
        <dbReference type="Proteomes" id="UP000038009"/>
    </source>
</evidence>
<protein>
    <submittedName>
        <fullName evidence="2">Uncharacterized protein</fullName>
    </submittedName>
</protein>
<dbReference type="VEuPathDB" id="TriTrypDB:Lsey_0014_0390"/>
<feature type="region of interest" description="Disordered" evidence="1">
    <location>
        <begin position="162"/>
        <end position="187"/>
    </location>
</feature>
<name>A0A0N0P8G3_LEPSE</name>
<dbReference type="InterPro" id="IPR015943">
    <property type="entry name" value="WD40/YVTN_repeat-like_dom_sf"/>
</dbReference>
<dbReference type="OrthoDB" id="10251741at2759"/>
<feature type="region of interest" description="Disordered" evidence="1">
    <location>
        <begin position="460"/>
        <end position="486"/>
    </location>
</feature>
<dbReference type="Proteomes" id="UP000038009">
    <property type="component" value="Unassembled WGS sequence"/>
</dbReference>
<comment type="caution">
    <text evidence="2">The sequence shown here is derived from an EMBL/GenBank/DDBJ whole genome shotgun (WGS) entry which is preliminary data.</text>
</comment>
<accession>A0A0N0P8G3</accession>